<evidence type="ECO:0000313" key="4">
    <source>
        <dbReference type="EMBL" id="STZ67268.1"/>
    </source>
</evidence>
<sequence>MAILTLLRSAQPADCHDIYHVHEYAVQYTCRHGYDPVVLEAWRELLAPESYLETLSDPKRELWVAEYKGNIQGFFQLDLKEAQLDALYVHPFVHNQGLGTALLHKAEALAVNAGLSFIKLYASNNSISFYRLNGYDSLGKAELRLNPSVTVGCELMRKNLED</sequence>
<organism evidence="4 5">
    <name type="scientific">Neisseria elongata</name>
    <dbReference type="NCBI Taxonomy" id="495"/>
    <lineage>
        <taxon>Bacteria</taxon>
        <taxon>Pseudomonadati</taxon>
        <taxon>Pseudomonadota</taxon>
        <taxon>Betaproteobacteria</taxon>
        <taxon>Neisseriales</taxon>
        <taxon>Neisseriaceae</taxon>
        <taxon>Neisseria</taxon>
    </lineage>
</organism>
<keyword evidence="1 4" id="KW-0808">Transferase</keyword>
<keyword evidence="2" id="KW-0012">Acyltransferase</keyword>
<accession>A0A378TWB4</accession>
<reference evidence="4 5" key="1">
    <citation type="submission" date="2018-06" db="EMBL/GenBank/DDBJ databases">
        <authorList>
            <consortium name="Pathogen Informatics"/>
            <person name="Doyle S."/>
        </authorList>
    </citation>
    <scope>NUCLEOTIDE SEQUENCE [LARGE SCALE GENOMIC DNA]</scope>
    <source>
        <strain evidence="4 5">NCTC10660</strain>
    </source>
</reference>
<dbReference type="SUPFAM" id="SSF55729">
    <property type="entry name" value="Acyl-CoA N-acyltransferases (Nat)"/>
    <property type="match status" value="1"/>
</dbReference>
<dbReference type="InterPro" id="IPR016181">
    <property type="entry name" value="Acyl_CoA_acyltransferase"/>
</dbReference>
<dbReference type="InterPro" id="IPR000182">
    <property type="entry name" value="GNAT_dom"/>
</dbReference>
<evidence type="ECO:0000313" key="5">
    <source>
        <dbReference type="Proteomes" id="UP000254927"/>
    </source>
</evidence>
<protein>
    <submittedName>
        <fullName evidence="4">Putative acetyltransferase</fullName>
    </submittedName>
</protein>
<evidence type="ECO:0000256" key="2">
    <source>
        <dbReference type="ARBA" id="ARBA00023315"/>
    </source>
</evidence>
<feature type="domain" description="N-acetyltransferase" evidence="3">
    <location>
        <begin position="5"/>
        <end position="161"/>
    </location>
</feature>
<dbReference type="Proteomes" id="UP000254927">
    <property type="component" value="Unassembled WGS sequence"/>
</dbReference>
<gene>
    <name evidence="4" type="ORF">NCTC10660_00742</name>
</gene>
<evidence type="ECO:0000256" key="1">
    <source>
        <dbReference type="ARBA" id="ARBA00022679"/>
    </source>
</evidence>
<dbReference type="PROSITE" id="PS51186">
    <property type="entry name" value="GNAT"/>
    <property type="match status" value="1"/>
</dbReference>
<dbReference type="PANTHER" id="PTHR43877:SF2">
    <property type="entry name" value="AMINOALKYLPHOSPHONATE N-ACETYLTRANSFERASE-RELATED"/>
    <property type="match status" value="1"/>
</dbReference>
<dbReference type="Gene3D" id="3.40.630.30">
    <property type="match status" value="1"/>
</dbReference>
<dbReference type="AlphaFoldDB" id="A0A378TWB4"/>
<dbReference type="EMBL" id="UGQW01000002">
    <property type="protein sequence ID" value="STZ67268.1"/>
    <property type="molecule type" value="Genomic_DNA"/>
</dbReference>
<dbReference type="InterPro" id="IPR050832">
    <property type="entry name" value="Bact_Acetyltransf"/>
</dbReference>
<dbReference type="CDD" id="cd04301">
    <property type="entry name" value="NAT_SF"/>
    <property type="match status" value="1"/>
</dbReference>
<proteinExistence type="predicted"/>
<dbReference type="GeneID" id="93351741"/>
<dbReference type="RefSeq" id="WP_074896037.1">
    <property type="nucleotide sequence ID" value="NZ_CP031252.1"/>
</dbReference>
<name>A0A378TWB4_NEIEL</name>
<dbReference type="GO" id="GO:0016747">
    <property type="term" value="F:acyltransferase activity, transferring groups other than amino-acyl groups"/>
    <property type="evidence" value="ECO:0007669"/>
    <property type="project" value="InterPro"/>
</dbReference>
<evidence type="ECO:0000259" key="3">
    <source>
        <dbReference type="PROSITE" id="PS51186"/>
    </source>
</evidence>
<dbReference type="PANTHER" id="PTHR43877">
    <property type="entry name" value="AMINOALKYLPHOSPHONATE N-ACETYLTRANSFERASE-RELATED-RELATED"/>
    <property type="match status" value="1"/>
</dbReference>
<dbReference type="Pfam" id="PF13673">
    <property type="entry name" value="Acetyltransf_10"/>
    <property type="match status" value="1"/>
</dbReference>